<dbReference type="InterPro" id="IPR035985">
    <property type="entry name" value="Ubiquitin-activating_enz"/>
</dbReference>
<dbReference type="GO" id="GO:0061503">
    <property type="term" value="F:tRNA threonylcarbamoyladenosine dehydratase"/>
    <property type="evidence" value="ECO:0007669"/>
    <property type="project" value="TreeGrafter"/>
</dbReference>
<name>A0A7V8MYS3_9LACT</name>
<reference evidence="2 3" key="1">
    <citation type="submission" date="2020-07" db="EMBL/GenBank/DDBJ databases">
        <authorList>
            <person name="Hilgarth M."/>
            <person name="Werum V."/>
            <person name="Vogel R.F."/>
        </authorList>
    </citation>
    <scope>NUCLEOTIDE SEQUENCE [LARGE SCALE GENOMIC DNA]</scope>
    <source>
        <strain evidence="2 3">DSM 28961</strain>
    </source>
</reference>
<keyword evidence="2" id="KW-0548">Nucleotidyltransferase</keyword>
<dbReference type="EMBL" id="JACBNY010000001">
    <property type="protein sequence ID" value="MBA0015574.1"/>
    <property type="molecule type" value="Genomic_DNA"/>
</dbReference>
<dbReference type="RefSeq" id="WP_180745396.1">
    <property type="nucleotide sequence ID" value="NZ_CBCRWQ010000002.1"/>
</dbReference>
<dbReference type="PANTHER" id="PTHR43267">
    <property type="entry name" value="TRNA THREONYLCARBAMOYLADENOSINE DEHYDRATASE"/>
    <property type="match status" value="1"/>
</dbReference>
<dbReference type="GO" id="GO:0016779">
    <property type="term" value="F:nucleotidyltransferase activity"/>
    <property type="evidence" value="ECO:0007669"/>
    <property type="project" value="UniProtKB-KW"/>
</dbReference>
<evidence type="ECO:0000259" key="1">
    <source>
        <dbReference type="Pfam" id="PF00899"/>
    </source>
</evidence>
<dbReference type="Gene3D" id="3.40.50.720">
    <property type="entry name" value="NAD(P)-binding Rossmann-like Domain"/>
    <property type="match status" value="1"/>
</dbReference>
<dbReference type="AlphaFoldDB" id="A0A7V8MYS3"/>
<dbReference type="PANTHER" id="PTHR43267:SF1">
    <property type="entry name" value="TRNA THREONYLCARBAMOYLADENOSINE DEHYDRATASE"/>
    <property type="match status" value="1"/>
</dbReference>
<dbReference type="Pfam" id="PF00899">
    <property type="entry name" value="ThiF"/>
    <property type="match status" value="1"/>
</dbReference>
<proteinExistence type="predicted"/>
<dbReference type="GeneID" id="303193917"/>
<dbReference type="GO" id="GO:0008641">
    <property type="term" value="F:ubiquitin-like modifier activating enzyme activity"/>
    <property type="evidence" value="ECO:0007669"/>
    <property type="project" value="InterPro"/>
</dbReference>
<keyword evidence="2" id="KW-0808">Transferase</keyword>
<dbReference type="GO" id="GO:0061504">
    <property type="term" value="P:cyclic threonylcarbamoyladenosine biosynthetic process"/>
    <property type="evidence" value="ECO:0007669"/>
    <property type="project" value="TreeGrafter"/>
</dbReference>
<keyword evidence="3" id="KW-1185">Reference proteome</keyword>
<comment type="caution">
    <text evidence="2">The sequence shown here is derived from an EMBL/GenBank/DDBJ whole genome shotgun (WGS) entry which is preliminary data.</text>
</comment>
<organism evidence="2 3">
    <name type="scientific">Pseudolactococcus laudensis</name>
    <dbReference type="NCBI Taxonomy" id="1494461"/>
    <lineage>
        <taxon>Bacteria</taxon>
        <taxon>Bacillati</taxon>
        <taxon>Bacillota</taxon>
        <taxon>Bacilli</taxon>
        <taxon>Lactobacillales</taxon>
        <taxon>Streptococcaceae</taxon>
        <taxon>Pseudolactococcus</taxon>
    </lineage>
</organism>
<sequence>MKRFRLKSELIWMQKESGIETYYGNNYLNTVINTDDNEGFFSFLQFINIPRTDEEIAGYGLISQSKKDDILLFLENKGYGYWISGTVEALTRTEMFVNTFPKKFYQDYEIKVSEQRIIIIGLGTAGSYLVEILGKLKFNHFVLIDGDSIEEKNLEAQNYLVNEIGKYKVEALNDRYGEKYQITPHKKFIANYQELNGLVDGLTDTDIIINASDDHELMLDLIQAKVDNKISGPILVSGYGVLAQTAYLIKNYQTAIKFIDRIKILIVNKKGAISENSGSVLNSFLGTYMVSELLLDYMLEKESVLAYGNFETNEIHFDCTL</sequence>
<dbReference type="InterPro" id="IPR045886">
    <property type="entry name" value="ThiF/MoeB/HesA"/>
</dbReference>
<gene>
    <name evidence="2" type="ORF">HZR21_00140</name>
</gene>
<dbReference type="Proteomes" id="UP000530186">
    <property type="component" value="Unassembled WGS sequence"/>
</dbReference>
<feature type="domain" description="THIF-type NAD/FAD binding fold" evidence="1">
    <location>
        <begin position="110"/>
        <end position="230"/>
    </location>
</feature>
<dbReference type="InterPro" id="IPR000594">
    <property type="entry name" value="ThiF_NAD_FAD-bd"/>
</dbReference>
<protein>
    <submittedName>
        <fullName evidence="2">ThiF family adenylyltransferase</fullName>
    </submittedName>
</protein>
<accession>A0A7V8MYS3</accession>
<evidence type="ECO:0000313" key="3">
    <source>
        <dbReference type="Proteomes" id="UP000530186"/>
    </source>
</evidence>
<dbReference type="SUPFAM" id="SSF69572">
    <property type="entry name" value="Activating enzymes of the ubiquitin-like proteins"/>
    <property type="match status" value="1"/>
</dbReference>
<evidence type="ECO:0000313" key="2">
    <source>
        <dbReference type="EMBL" id="MBA0015574.1"/>
    </source>
</evidence>